<evidence type="ECO:0000313" key="2">
    <source>
        <dbReference type="Proteomes" id="UP000008276"/>
    </source>
</evidence>
<sequence length="100" mass="11616">MRDIYSALENYKNDRVDEIVNRIAATSSEYKQLTCSVKIAYEKIFSSSIDDSKSRLEKYEDLVGQREALAFRFLYQQGFKDGLKIGFLLNNAIFKDEIKT</sequence>
<dbReference type="EMBL" id="CP002991">
    <property type="protein sequence ID" value="AEM79507.1"/>
    <property type="molecule type" value="Genomic_DNA"/>
</dbReference>
<protein>
    <submittedName>
        <fullName evidence="1">Uncharacterized protein</fullName>
    </submittedName>
</protein>
<accession>G2MTX2</accession>
<reference evidence="1 2" key="1">
    <citation type="submission" date="2011-08" db="EMBL/GenBank/DDBJ databases">
        <title>Complete sequence of Thermoanaerobacter wiegelii Rt8.B1.</title>
        <authorList>
            <consortium name="US DOE Joint Genome Institute"/>
            <person name="Lucas S."/>
            <person name="Han J."/>
            <person name="Lapidus A."/>
            <person name="Cheng J.-F."/>
            <person name="Goodwin L."/>
            <person name="Pitluck S."/>
            <person name="Peters L."/>
            <person name="Mikhailova N."/>
            <person name="Zeytun A."/>
            <person name="Daligault H."/>
            <person name="Detter J.C."/>
            <person name="Han C."/>
            <person name="Tapia R."/>
            <person name="Land M."/>
            <person name="Hauser L."/>
            <person name="Kyrpides N."/>
            <person name="Ivanova N."/>
            <person name="Pagani I."/>
            <person name="Hemme C."/>
            <person name="Woyke T."/>
        </authorList>
    </citation>
    <scope>NUCLEOTIDE SEQUENCE [LARGE SCALE GENOMIC DNA]</scope>
    <source>
        <strain evidence="1 2">Rt8.B1</strain>
    </source>
</reference>
<dbReference type="AlphaFoldDB" id="G2MTX2"/>
<dbReference type="KEGG" id="twi:Thewi_2158"/>
<name>G2MTX2_9THEO</name>
<dbReference type="Proteomes" id="UP000008276">
    <property type="component" value="Chromosome"/>
</dbReference>
<gene>
    <name evidence="1" type="ORF">Thewi_2158</name>
</gene>
<evidence type="ECO:0000313" key="1">
    <source>
        <dbReference type="EMBL" id="AEM79507.1"/>
    </source>
</evidence>
<dbReference type="eggNOG" id="ENOG5033WQ1">
    <property type="taxonomic scope" value="Bacteria"/>
</dbReference>
<dbReference type="HOGENOM" id="CLU_2300712_0_0_9"/>
<dbReference type="RefSeq" id="WP_014063435.1">
    <property type="nucleotide sequence ID" value="NC_015958.1"/>
</dbReference>
<proteinExistence type="predicted"/>
<keyword evidence="2" id="KW-1185">Reference proteome</keyword>
<organism evidence="1 2">
    <name type="scientific">Thermoanaerobacter wiegelii Rt8.B1</name>
    <dbReference type="NCBI Taxonomy" id="697303"/>
    <lineage>
        <taxon>Bacteria</taxon>
        <taxon>Bacillati</taxon>
        <taxon>Bacillota</taxon>
        <taxon>Clostridia</taxon>
        <taxon>Thermoanaerobacterales</taxon>
        <taxon>Thermoanaerobacteraceae</taxon>
        <taxon>Thermoanaerobacter</taxon>
    </lineage>
</organism>